<gene>
    <name evidence="5" type="ORF">NIES267_08210</name>
</gene>
<dbReference type="Gene3D" id="3.40.1090.10">
    <property type="entry name" value="Cytosolic phospholipase A2 catalytic domain"/>
    <property type="match status" value="1"/>
</dbReference>
<feature type="short sequence motif" description="GXGXXG" evidence="3">
    <location>
        <begin position="14"/>
        <end position="19"/>
    </location>
</feature>
<reference evidence="5 6" key="1">
    <citation type="submission" date="2017-06" db="EMBL/GenBank/DDBJ databases">
        <title>Genome sequencing of cyanobaciteial culture collection at National Institute for Environmental Studies (NIES).</title>
        <authorList>
            <person name="Hirose Y."/>
            <person name="Shimura Y."/>
            <person name="Fujisawa T."/>
            <person name="Nakamura Y."/>
            <person name="Kawachi M."/>
        </authorList>
    </citation>
    <scope>NUCLEOTIDE SEQUENCE [LARGE SCALE GENOMIC DNA]</scope>
    <source>
        <strain evidence="5 6">NIES-267</strain>
    </source>
</reference>
<keyword evidence="3" id="KW-0442">Lipid degradation</keyword>
<evidence type="ECO:0000259" key="4">
    <source>
        <dbReference type="PROSITE" id="PS51635"/>
    </source>
</evidence>
<feature type="active site" description="Nucleophile" evidence="3">
    <location>
        <position position="53"/>
    </location>
</feature>
<dbReference type="OrthoDB" id="9807112at2"/>
<proteinExistence type="inferred from homology"/>
<keyword evidence="3" id="KW-0378">Hydrolase</keyword>
<keyword evidence="6" id="KW-1185">Reference proteome</keyword>
<dbReference type="PROSITE" id="PS51635">
    <property type="entry name" value="PNPLA"/>
    <property type="match status" value="1"/>
</dbReference>
<accession>A0A1Z4LJF6</accession>
<dbReference type="GO" id="GO:0016042">
    <property type="term" value="P:lipid catabolic process"/>
    <property type="evidence" value="ECO:0007669"/>
    <property type="project" value="UniProtKB-UniRule"/>
</dbReference>
<protein>
    <submittedName>
        <fullName evidence="5">Patatin</fullName>
    </submittedName>
</protein>
<name>A0A1Z4LJF6_9CYAN</name>
<sequence>MKTDVPFHILALDGGGVRGLVTAIILERLEQKLREHQPLKPMQDYFDVIAGTSTGSLIACAVSKGLSASEIKDFYLHNSQIIFPPIRILVHTLLNWIRLGSSQPIYSDEGLKMVLKYIFGNSKFGELTKPTIVTSYDTYNRQAIVFKNTKIAHQDIPAWEICRASSAAPVGFPGYEMTHKPFLEDLRSNGYAIPHKRGIPLIDGGVFANNPALCAIAERLRWNNDLPDNPKWNALIPENTHQKDIIVASFGTGQHVKKIGPKQVKQWGALEWLSPHHDLPLLDVLFDGAGDAVCYIAEQIIGKSYFRFQPHFAENIPTFSAKQENIDVIVKCTEKYLAQPEVDIKLDKLVKTLNSSKTQQGTVKSEELGVASSK</sequence>
<feature type="short sequence motif" description="GXSXG" evidence="3">
    <location>
        <begin position="51"/>
        <end position="55"/>
    </location>
</feature>
<dbReference type="InterPro" id="IPR002641">
    <property type="entry name" value="PNPLA_dom"/>
</dbReference>
<evidence type="ECO:0000313" key="6">
    <source>
        <dbReference type="Proteomes" id="UP000218418"/>
    </source>
</evidence>
<dbReference type="PANTHER" id="PTHR32176">
    <property type="entry name" value="XYLOSE ISOMERASE"/>
    <property type="match status" value="1"/>
</dbReference>
<dbReference type="EMBL" id="AP018227">
    <property type="protein sequence ID" value="BAY81345.1"/>
    <property type="molecule type" value="Genomic_DNA"/>
</dbReference>
<dbReference type="AlphaFoldDB" id="A0A1Z4LJF6"/>
<feature type="short sequence motif" description="DGA/G" evidence="3">
    <location>
        <begin position="203"/>
        <end position="205"/>
    </location>
</feature>
<dbReference type="InterPro" id="IPR016035">
    <property type="entry name" value="Acyl_Trfase/lysoPLipase"/>
</dbReference>
<evidence type="ECO:0000313" key="5">
    <source>
        <dbReference type="EMBL" id="BAY81345.1"/>
    </source>
</evidence>
<evidence type="ECO:0000256" key="2">
    <source>
        <dbReference type="ARBA" id="ARBA00023098"/>
    </source>
</evidence>
<dbReference type="Pfam" id="PF01734">
    <property type="entry name" value="Patatin"/>
    <property type="match status" value="1"/>
</dbReference>
<evidence type="ECO:0000256" key="1">
    <source>
        <dbReference type="ARBA" id="ARBA00010240"/>
    </source>
</evidence>
<dbReference type="PANTHER" id="PTHR32176:SF92">
    <property type="entry name" value="XYLOSE ISOMERASE"/>
    <property type="match status" value="1"/>
</dbReference>
<dbReference type="GO" id="GO:0004620">
    <property type="term" value="F:phospholipase activity"/>
    <property type="evidence" value="ECO:0007669"/>
    <property type="project" value="TreeGrafter"/>
</dbReference>
<organism evidence="5 6">
    <name type="scientific">Calothrix parasitica NIES-267</name>
    <dbReference type="NCBI Taxonomy" id="1973488"/>
    <lineage>
        <taxon>Bacteria</taxon>
        <taxon>Bacillati</taxon>
        <taxon>Cyanobacteriota</taxon>
        <taxon>Cyanophyceae</taxon>
        <taxon>Nostocales</taxon>
        <taxon>Calotrichaceae</taxon>
        <taxon>Calothrix</taxon>
    </lineage>
</organism>
<feature type="domain" description="PNPLA" evidence="4">
    <location>
        <begin position="10"/>
        <end position="216"/>
    </location>
</feature>
<comment type="similarity">
    <text evidence="1">Belongs to the patatin family.</text>
</comment>
<keyword evidence="2 3" id="KW-0443">Lipid metabolism</keyword>
<evidence type="ECO:0000256" key="3">
    <source>
        <dbReference type="PROSITE-ProRule" id="PRU01161"/>
    </source>
</evidence>
<dbReference type="CDD" id="cd07199">
    <property type="entry name" value="Pat17_PNPLA8_PNPLA9_like"/>
    <property type="match status" value="1"/>
</dbReference>
<dbReference type="GO" id="GO:0047372">
    <property type="term" value="F:monoacylglycerol lipase activity"/>
    <property type="evidence" value="ECO:0007669"/>
    <property type="project" value="TreeGrafter"/>
</dbReference>
<dbReference type="SUPFAM" id="SSF52151">
    <property type="entry name" value="FabD/lysophospholipase-like"/>
    <property type="match status" value="1"/>
</dbReference>
<dbReference type="Proteomes" id="UP000218418">
    <property type="component" value="Chromosome"/>
</dbReference>
<feature type="active site" description="Proton acceptor" evidence="3">
    <location>
        <position position="203"/>
    </location>
</feature>